<feature type="transmembrane region" description="Helical" evidence="7">
    <location>
        <begin position="118"/>
        <end position="145"/>
    </location>
</feature>
<dbReference type="InterPro" id="IPR010619">
    <property type="entry name" value="ThrE-like_N"/>
</dbReference>
<evidence type="ECO:0000313" key="9">
    <source>
        <dbReference type="EMBL" id="TQQ85654.1"/>
    </source>
</evidence>
<dbReference type="GO" id="GO:0015744">
    <property type="term" value="P:succinate transport"/>
    <property type="evidence" value="ECO:0007669"/>
    <property type="project" value="TreeGrafter"/>
</dbReference>
<dbReference type="EMBL" id="SGJB01000001">
    <property type="protein sequence ID" value="TQQ85654.1"/>
    <property type="molecule type" value="Genomic_DNA"/>
</dbReference>
<keyword evidence="2" id="KW-1003">Cell membrane</keyword>
<name>A0A544QYB1_9FIRM</name>
<dbReference type="GO" id="GO:0022857">
    <property type="term" value="F:transmembrane transporter activity"/>
    <property type="evidence" value="ECO:0007669"/>
    <property type="project" value="InterPro"/>
</dbReference>
<evidence type="ECO:0000313" key="10">
    <source>
        <dbReference type="Proteomes" id="UP000317863"/>
    </source>
</evidence>
<feature type="transmembrane region" description="Helical" evidence="7">
    <location>
        <begin position="165"/>
        <end position="182"/>
    </location>
</feature>
<evidence type="ECO:0000256" key="6">
    <source>
        <dbReference type="ARBA" id="ARBA00034125"/>
    </source>
</evidence>
<feature type="transmembrane region" description="Helical" evidence="7">
    <location>
        <begin position="194"/>
        <end position="212"/>
    </location>
</feature>
<keyword evidence="10" id="KW-1185">Reference proteome</keyword>
<dbReference type="Proteomes" id="UP000317863">
    <property type="component" value="Unassembled WGS sequence"/>
</dbReference>
<accession>A0A544QYB1</accession>
<evidence type="ECO:0000256" key="3">
    <source>
        <dbReference type="ARBA" id="ARBA00022692"/>
    </source>
</evidence>
<comment type="similarity">
    <text evidence="6">Belongs to the ThrE exporter (TC 2.A.79) family.</text>
</comment>
<keyword evidence="4 7" id="KW-1133">Transmembrane helix</keyword>
<reference evidence="9 10" key="1">
    <citation type="submission" date="2019-02" db="EMBL/GenBank/DDBJ databases">
        <title>Peptostreptococcaceae bacterium ZHW00191 nov., a new bacterium isolated from the human gut.</title>
        <authorList>
            <person name="Zhou H.-W."/>
            <person name="Chen X.-J."/>
        </authorList>
    </citation>
    <scope>NUCLEOTIDE SEQUENCE [LARGE SCALE GENOMIC DNA]</scope>
    <source>
        <strain evidence="9 10">ZHW00191</strain>
    </source>
</reference>
<dbReference type="RefSeq" id="WP_142534885.1">
    <property type="nucleotide sequence ID" value="NZ_SGJB01000001.1"/>
</dbReference>
<dbReference type="OrthoDB" id="9813917at2"/>
<comment type="caution">
    <text evidence="9">The sequence shown here is derived from an EMBL/GenBank/DDBJ whole genome shotgun (WGS) entry which is preliminary data.</text>
</comment>
<dbReference type="PANTHER" id="PTHR34390:SF2">
    <property type="entry name" value="SUCCINATE TRANSPORTER SUBUNIT YJJP-RELATED"/>
    <property type="match status" value="1"/>
</dbReference>
<feature type="transmembrane region" description="Helical" evidence="7">
    <location>
        <begin position="232"/>
        <end position="249"/>
    </location>
</feature>
<feature type="domain" description="Threonine/serine exporter-like N-terminal" evidence="8">
    <location>
        <begin position="10"/>
        <end position="247"/>
    </location>
</feature>
<dbReference type="GO" id="GO:0005886">
    <property type="term" value="C:plasma membrane"/>
    <property type="evidence" value="ECO:0007669"/>
    <property type="project" value="UniProtKB-SubCell"/>
</dbReference>
<comment type="subcellular location">
    <subcellularLocation>
        <location evidence="1">Cell membrane</location>
        <topology evidence="1">Multi-pass membrane protein</topology>
    </subcellularLocation>
</comment>
<proteinExistence type="inferred from homology"/>
<dbReference type="Pfam" id="PF06738">
    <property type="entry name" value="ThrE"/>
    <property type="match status" value="1"/>
</dbReference>
<organism evidence="9 10">
    <name type="scientific">Peptacetobacter hominis</name>
    <dbReference type="NCBI Taxonomy" id="2743610"/>
    <lineage>
        <taxon>Bacteria</taxon>
        <taxon>Bacillati</taxon>
        <taxon>Bacillota</taxon>
        <taxon>Clostridia</taxon>
        <taxon>Peptostreptococcales</taxon>
        <taxon>Peptostreptococcaceae</taxon>
        <taxon>Peptacetobacter</taxon>
    </lineage>
</organism>
<keyword evidence="3 7" id="KW-0812">Transmembrane</keyword>
<evidence type="ECO:0000256" key="4">
    <source>
        <dbReference type="ARBA" id="ARBA00022989"/>
    </source>
</evidence>
<dbReference type="AlphaFoldDB" id="A0A544QYB1"/>
<protein>
    <submittedName>
        <fullName evidence="9">Threonine/serine exporter</fullName>
    </submittedName>
</protein>
<dbReference type="InterPro" id="IPR050539">
    <property type="entry name" value="ThrE_Dicarb/AminoAcid_Exp"/>
</dbReference>
<evidence type="ECO:0000259" key="8">
    <source>
        <dbReference type="Pfam" id="PF06738"/>
    </source>
</evidence>
<keyword evidence="5 7" id="KW-0472">Membrane</keyword>
<evidence type="ECO:0000256" key="1">
    <source>
        <dbReference type="ARBA" id="ARBA00004651"/>
    </source>
</evidence>
<gene>
    <name evidence="9" type="ORF">EXD82_00100</name>
</gene>
<evidence type="ECO:0000256" key="7">
    <source>
        <dbReference type="SAM" id="Phobius"/>
    </source>
</evidence>
<sequence length="254" mass="27635">MDLTNRVLEFASDVGVLLLQSGGETYRVEETIERICEAYNIKKAGVFATPTAVIVSATVDGDIKSVVKRIKSRKTDLNKVYEINSLSRRIVRDKITIDESEKRLKEIEDGEFYSDRKIIFFSGVATAVLTVLFGGTLADMAASFLIGCMVRCIIFALGKLSLNDFFINMISAGAIASAAIIFKETEIIKSIDKVIMGSIMLLVPGLPLTNAIRDILDGELLSGGMKIEEVAIIGVAVTIGMCFVLNLYIKYGGA</sequence>
<evidence type="ECO:0000256" key="2">
    <source>
        <dbReference type="ARBA" id="ARBA00022475"/>
    </source>
</evidence>
<dbReference type="PANTHER" id="PTHR34390">
    <property type="entry name" value="UPF0442 PROTEIN YJJB-RELATED"/>
    <property type="match status" value="1"/>
</dbReference>
<evidence type="ECO:0000256" key="5">
    <source>
        <dbReference type="ARBA" id="ARBA00023136"/>
    </source>
</evidence>